<evidence type="ECO:0000313" key="6">
    <source>
        <dbReference type="Proteomes" id="UP000036403"/>
    </source>
</evidence>
<evidence type="ECO:0000313" key="5">
    <source>
        <dbReference type="EMBL" id="KMQ90053.1"/>
    </source>
</evidence>
<evidence type="ECO:0000259" key="3">
    <source>
        <dbReference type="Pfam" id="PF00078"/>
    </source>
</evidence>
<sequence length="1541" mass="170749">MKEIPDIEDFLYDLMGSDTTVSHLCERGLGTLVLLEEACLPNDLRSTSCAIRLSVACVIALARFADRSEYSRSYLWNRLAEIKEQFLALSGEEALSIEIQRSQSIIKRMDNEIAAKKSVISKIDEAATVALDNLVADQSLRIKDSISSDACPFRAERALRRGGAYRSRGGKSQTTNLSYENMAMNQETITIATAEGMEANFDDGLMLGLTEVIADPVGSTLAPEVPAIAGDVMECELPCRIKRKAQSSPENVVEDIDDVSVVQTSRARKTRILGDESDAALEGDDKDFSDIKECAVLNSVFNESMTFRSGRICVEDNNASFLVSKDNNKTTLDTIVIENSSEDEFVAPKKPKRKYTKKSKPKQEQKPIRKAFSSSNLADRENKIVFDDHMMNSRFSREDLLGMGASNLGYRGLDYVSEVDSMRASSTNLALVEKVETTGDVSHLRLRNQELTDELKESKKRESRMQKEIDDLQSAITDLRREVRTLKDGGSFSIQERKDHVFSADKVHRSKLESVTNELHSGGTPGCSGDSVYMTRDVDWCTDSGVSWAEPMGSEGDIAASKTGEVSHPYPYPDPPHRSSGPSRGIKVLSNVEISPSDRRFNHKKRKASSAAINSTAIRDNNPRNSANRGAGNVREPVPSSSSASRGVVYRTPRANSRATKKNSEGVVTPAKRWVSKPAVVTITRTNEELSYAKILSTARAKVSLIDIGIAKTKIRKAANGGLIIEVPGPDGVALAEKLQVKLKSVLGDAARAGKCSASDIKVSNISPMRDGMGVIWMRCPSAIAHAIARLGRINLEPPPGVLDTGKWFGSINGSAAVMWVPEVSRGLACNLVKKDELDRLTMYISDKYIICGDFNLKSTLWGCPLSDRRGNKLSNWAASRDLRLINSGEVPTFMGARGSSIIDLTWASSSLVNSVQNWSVLQEVEPLSDHAYIFMHVADSSSSRDIKRTKPKGWSFKRIGSELFKEVLNWYGSLGPTDDDLASAADLAAWITRGVSDACDASAPRLATPRGRTAAYWWNDAVETCTIDGDLWGLPYKVVMNKLRIAGPGLSEKLSGHVLQRLLDSLFPPEASAASAAEVAWHTPQWDDAWQVSILEVDDVFKKAATRNVAPGPDCIKSQVWRKVPRSIVSIDSEGRSFADFPIKARPICLLDELGKAFERVIATRLQDWMDENPKSGLSDFQFGFRRHCSTVDALLKVRNFIEAAVSVGGIAIAVSLDIANAFNSIPWRVINDALDKGGFPEYLRRVIRDYLSNRTIEYKVRDGISKCGSMRAGVSQGSVLGSLLWDVAFDPVLCLEQEEVGGRLSITGYVESKAANVSRSLFRLMPNLRGPYEEKRRVLQRSTAIRVVSGYRTISFDVATLLARMPPWTLEVAMRRRVYERVTDLRRRNEWSKEAVADLKKQERNIMNRRWSVSLNRPGAPGVFTRGIIMPHFTKWLGRKFENTSFRMTQMLTGHGCFGYYLSRMRKRDLPACLHCTAVDDTVEHIIYECPAWVDQRMALWSSLSQEAETMDLGCIIETIVDSQTKWFAFSLFANSVME</sequence>
<feature type="coiled-coil region" evidence="1">
    <location>
        <begin position="441"/>
        <end position="489"/>
    </location>
</feature>
<dbReference type="EMBL" id="LBMM01007088">
    <property type="protein sequence ID" value="KMQ90053.1"/>
    <property type="molecule type" value="Genomic_DNA"/>
</dbReference>
<reference evidence="5 6" key="1">
    <citation type="submission" date="2015-04" db="EMBL/GenBank/DDBJ databases">
        <title>Lasius niger genome sequencing.</title>
        <authorList>
            <person name="Konorov E.A."/>
            <person name="Nikitin M.A."/>
            <person name="Kirill M.V."/>
            <person name="Chang P."/>
        </authorList>
    </citation>
    <scope>NUCLEOTIDE SEQUENCE [LARGE SCALE GENOMIC DNA]</scope>
    <source>
        <tissue evidence="5">Whole</tissue>
    </source>
</reference>
<dbReference type="GO" id="GO:0003964">
    <property type="term" value="F:RNA-directed DNA polymerase activity"/>
    <property type="evidence" value="ECO:0007669"/>
    <property type="project" value="UniProtKB-KW"/>
</dbReference>
<organism evidence="5 6">
    <name type="scientific">Lasius niger</name>
    <name type="common">Black garden ant</name>
    <dbReference type="NCBI Taxonomy" id="67767"/>
    <lineage>
        <taxon>Eukaryota</taxon>
        <taxon>Metazoa</taxon>
        <taxon>Ecdysozoa</taxon>
        <taxon>Arthropoda</taxon>
        <taxon>Hexapoda</taxon>
        <taxon>Insecta</taxon>
        <taxon>Pterygota</taxon>
        <taxon>Neoptera</taxon>
        <taxon>Endopterygota</taxon>
        <taxon>Hymenoptera</taxon>
        <taxon>Apocrita</taxon>
        <taxon>Aculeata</taxon>
        <taxon>Formicoidea</taxon>
        <taxon>Formicidae</taxon>
        <taxon>Formicinae</taxon>
        <taxon>Lasius</taxon>
        <taxon>Lasius</taxon>
    </lineage>
</organism>
<evidence type="ECO:0000256" key="2">
    <source>
        <dbReference type="SAM" id="MobiDB-lite"/>
    </source>
</evidence>
<protein>
    <submittedName>
        <fullName evidence="5">Reverse transcriptase</fullName>
    </submittedName>
</protein>
<keyword evidence="5" id="KW-0548">Nucleotidyltransferase</keyword>
<keyword evidence="5" id="KW-0695">RNA-directed DNA polymerase</keyword>
<feature type="non-terminal residue" evidence="5">
    <location>
        <position position="1541"/>
    </location>
</feature>
<gene>
    <name evidence="5" type="ORF">RF55_10232</name>
</gene>
<feature type="compositionally biased region" description="Basic residues" evidence="2">
    <location>
        <begin position="349"/>
        <end position="360"/>
    </location>
</feature>
<comment type="caution">
    <text evidence="5">The sequence shown here is derived from an EMBL/GenBank/DDBJ whole genome shotgun (WGS) entry which is preliminary data.</text>
</comment>
<feature type="compositionally biased region" description="Polar residues" evidence="2">
    <location>
        <begin position="611"/>
        <end position="628"/>
    </location>
</feature>
<keyword evidence="5" id="KW-0808">Transferase</keyword>
<feature type="region of interest" description="Disordered" evidence="2">
    <location>
        <begin position="552"/>
        <end position="665"/>
    </location>
</feature>
<dbReference type="InterPro" id="IPR000477">
    <property type="entry name" value="RT_dom"/>
</dbReference>
<feature type="domain" description="Reverse transcriptase" evidence="3">
    <location>
        <begin position="1145"/>
        <end position="1298"/>
    </location>
</feature>
<evidence type="ECO:0000259" key="4">
    <source>
        <dbReference type="Pfam" id="PF14529"/>
    </source>
</evidence>
<feature type="region of interest" description="Disordered" evidence="2">
    <location>
        <begin position="347"/>
        <end position="373"/>
    </location>
</feature>
<dbReference type="Pfam" id="PF00078">
    <property type="entry name" value="RVT_1"/>
    <property type="match status" value="1"/>
</dbReference>
<evidence type="ECO:0000256" key="1">
    <source>
        <dbReference type="SAM" id="Coils"/>
    </source>
</evidence>
<dbReference type="Gene3D" id="3.60.10.10">
    <property type="entry name" value="Endonuclease/exonuclease/phosphatase"/>
    <property type="match status" value="1"/>
</dbReference>
<dbReference type="OrthoDB" id="7555335at2759"/>
<dbReference type="PaxDb" id="67767-A0A0J7KHX7"/>
<accession>A0A0J7KHX7</accession>
<dbReference type="Pfam" id="PF14529">
    <property type="entry name" value="Exo_endo_phos_2"/>
    <property type="match status" value="1"/>
</dbReference>
<proteinExistence type="predicted"/>
<dbReference type="SUPFAM" id="SSF56219">
    <property type="entry name" value="DNase I-like"/>
    <property type="match status" value="1"/>
</dbReference>
<name>A0A0J7KHX7_LASNI</name>
<dbReference type="Proteomes" id="UP000036403">
    <property type="component" value="Unassembled WGS sequence"/>
</dbReference>
<feature type="domain" description="Endonuclease/exonuclease/phosphatase" evidence="4">
    <location>
        <begin position="836"/>
        <end position="935"/>
    </location>
</feature>
<keyword evidence="6" id="KW-1185">Reference proteome</keyword>
<dbReference type="InterPro" id="IPR005135">
    <property type="entry name" value="Endo/exonuclease/phosphatase"/>
</dbReference>
<dbReference type="PANTHER" id="PTHR19446">
    <property type="entry name" value="REVERSE TRANSCRIPTASES"/>
    <property type="match status" value="1"/>
</dbReference>
<dbReference type="InterPro" id="IPR036691">
    <property type="entry name" value="Endo/exonu/phosph_ase_sf"/>
</dbReference>
<keyword evidence="1" id="KW-0175">Coiled coil</keyword>